<name>A0A1A6H015_NEOLE</name>
<organism evidence="2 3">
    <name type="scientific">Neotoma lepida</name>
    <name type="common">Desert woodrat</name>
    <dbReference type="NCBI Taxonomy" id="56216"/>
    <lineage>
        <taxon>Eukaryota</taxon>
        <taxon>Metazoa</taxon>
        <taxon>Chordata</taxon>
        <taxon>Craniata</taxon>
        <taxon>Vertebrata</taxon>
        <taxon>Euteleostomi</taxon>
        <taxon>Mammalia</taxon>
        <taxon>Eutheria</taxon>
        <taxon>Euarchontoglires</taxon>
        <taxon>Glires</taxon>
        <taxon>Rodentia</taxon>
        <taxon>Myomorpha</taxon>
        <taxon>Muroidea</taxon>
        <taxon>Cricetidae</taxon>
        <taxon>Neotominae</taxon>
        <taxon>Neotoma</taxon>
    </lineage>
</organism>
<dbReference type="Proteomes" id="UP000092124">
    <property type="component" value="Unassembled WGS sequence"/>
</dbReference>
<protein>
    <submittedName>
        <fullName evidence="2">Uncharacterized protein</fullName>
    </submittedName>
</protein>
<comment type="caution">
    <text evidence="2">The sequence shown here is derived from an EMBL/GenBank/DDBJ whole genome shotgun (WGS) entry which is preliminary data.</text>
</comment>
<reference evidence="2 3" key="1">
    <citation type="submission" date="2016-06" db="EMBL/GenBank/DDBJ databases">
        <title>The Draft Genome Sequence and Annotation of the Desert Woodrat Neotoma lepida.</title>
        <authorList>
            <person name="Campbell M."/>
            <person name="Oakeson K.F."/>
            <person name="Yandell M."/>
            <person name="Halpert J.R."/>
            <person name="Dearing D."/>
        </authorList>
    </citation>
    <scope>NUCLEOTIDE SEQUENCE [LARGE SCALE GENOMIC DNA]</scope>
    <source>
        <strain evidence="2">417</strain>
        <tissue evidence="2">Liver</tissue>
    </source>
</reference>
<proteinExistence type="predicted"/>
<dbReference type="EMBL" id="LZPO01056170">
    <property type="protein sequence ID" value="OBS71584.1"/>
    <property type="molecule type" value="Genomic_DNA"/>
</dbReference>
<feature type="region of interest" description="Disordered" evidence="1">
    <location>
        <begin position="10"/>
        <end position="31"/>
    </location>
</feature>
<dbReference type="AlphaFoldDB" id="A0A1A6H015"/>
<evidence type="ECO:0000313" key="3">
    <source>
        <dbReference type="Proteomes" id="UP000092124"/>
    </source>
</evidence>
<evidence type="ECO:0000313" key="2">
    <source>
        <dbReference type="EMBL" id="OBS71584.1"/>
    </source>
</evidence>
<keyword evidence="3" id="KW-1185">Reference proteome</keyword>
<accession>A0A1A6H015</accession>
<evidence type="ECO:0000256" key="1">
    <source>
        <dbReference type="SAM" id="MobiDB-lite"/>
    </source>
</evidence>
<gene>
    <name evidence="2" type="ORF">A6R68_13839</name>
</gene>
<sequence>MNWPSCCLFQQPSPANSTRHPSSDSQLAISK</sequence>